<organism evidence="6 7">
    <name type="scientific">Vigna mungo</name>
    <name type="common">Black gram</name>
    <name type="synonym">Phaseolus mungo</name>
    <dbReference type="NCBI Taxonomy" id="3915"/>
    <lineage>
        <taxon>Eukaryota</taxon>
        <taxon>Viridiplantae</taxon>
        <taxon>Streptophyta</taxon>
        <taxon>Embryophyta</taxon>
        <taxon>Tracheophyta</taxon>
        <taxon>Spermatophyta</taxon>
        <taxon>Magnoliopsida</taxon>
        <taxon>eudicotyledons</taxon>
        <taxon>Gunneridae</taxon>
        <taxon>Pentapetalae</taxon>
        <taxon>rosids</taxon>
        <taxon>fabids</taxon>
        <taxon>Fabales</taxon>
        <taxon>Fabaceae</taxon>
        <taxon>Papilionoideae</taxon>
        <taxon>50 kb inversion clade</taxon>
        <taxon>NPAAA clade</taxon>
        <taxon>indigoferoid/millettioid clade</taxon>
        <taxon>Phaseoleae</taxon>
        <taxon>Vigna</taxon>
    </lineage>
</organism>
<dbReference type="PROSITE" id="PS01201">
    <property type="entry name" value="TUB_2"/>
    <property type="match status" value="1"/>
</dbReference>
<feature type="domain" description="Tubby C-terminal" evidence="4">
    <location>
        <begin position="185"/>
        <end position="458"/>
    </location>
</feature>
<dbReference type="GO" id="GO:0006355">
    <property type="term" value="P:regulation of DNA-templated transcription"/>
    <property type="evidence" value="ECO:0007669"/>
    <property type="project" value="UniProtKB-ARBA"/>
</dbReference>
<evidence type="ECO:0000313" key="7">
    <source>
        <dbReference type="Proteomes" id="UP001374535"/>
    </source>
</evidence>
<feature type="transmembrane region" description="Helical" evidence="3">
    <location>
        <begin position="165"/>
        <end position="185"/>
    </location>
</feature>
<dbReference type="PROSITE" id="PS01200">
    <property type="entry name" value="TUB_1"/>
    <property type="match status" value="1"/>
</dbReference>
<evidence type="ECO:0000259" key="4">
    <source>
        <dbReference type="Pfam" id="PF01167"/>
    </source>
</evidence>
<dbReference type="CDD" id="cd22153">
    <property type="entry name" value="F-box_AtTLP-like"/>
    <property type="match status" value="1"/>
</dbReference>
<dbReference type="FunFam" id="1.20.1280.50:FF:000047">
    <property type="entry name" value="Tubby-like F-box protein"/>
    <property type="match status" value="1"/>
</dbReference>
<dbReference type="PANTHER" id="PTHR16517:SF159">
    <property type="entry name" value="TUBBY-LIKE F-BOX PROTEIN 5"/>
    <property type="match status" value="1"/>
</dbReference>
<name>A0AAQ3MQM2_VIGMU</name>
<keyword evidence="3" id="KW-1133">Transmembrane helix</keyword>
<dbReference type="InterPro" id="IPR000007">
    <property type="entry name" value="Tubby_C"/>
</dbReference>
<dbReference type="Pfam" id="PF12937">
    <property type="entry name" value="F-box-like"/>
    <property type="match status" value="1"/>
</dbReference>
<dbReference type="InterPro" id="IPR036047">
    <property type="entry name" value="F-box-like_dom_sf"/>
</dbReference>
<protein>
    <recommendedName>
        <fullName evidence="2">Tubby-like F-box protein</fullName>
    </recommendedName>
</protein>
<dbReference type="SUPFAM" id="SSF81383">
    <property type="entry name" value="F-box domain"/>
    <property type="match status" value="1"/>
</dbReference>
<feature type="domain" description="F-box" evidence="5">
    <location>
        <begin position="53"/>
        <end position="96"/>
    </location>
</feature>
<dbReference type="EMBL" id="CP144691">
    <property type="protein sequence ID" value="WVY95271.1"/>
    <property type="molecule type" value="Genomic_DNA"/>
</dbReference>
<dbReference type="PANTHER" id="PTHR16517">
    <property type="entry name" value="TUBBY-RELATED"/>
    <property type="match status" value="1"/>
</dbReference>
<feature type="domain" description="Tubby C-terminal" evidence="4">
    <location>
        <begin position="114"/>
        <end position="145"/>
    </location>
</feature>
<accession>A0AAQ3MQM2</accession>
<proteinExistence type="inferred from homology"/>
<dbReference type="InterPro" id="IPR018066">
    <property type="entry name" value="Tubby_C_CS"/>
</dbReference>
<evidence type="ECO:0000256" key="1">
    <source>
        <dbReference type="ARBA" id="ARBA00007129"/>
    </source>
</evidence>
<dbReference type="InterPro" id="IPR001810">
    <property type="entry name" value="F-box_dom"/>
</dbReference>
<gene>
    <name evidence="6" type="ORF">V8G54_034359</name>
</gene>
<evidence type="ECO:0000313" key="6">
    <source>
        <dbReference type="EMBL" id="WVY95271.1"/>
    </source>
</evidence>
<evidence type="ECO:0000256" key="2">
    <source>
        <dbReference type="RuleBase" id="RU361125"/>
    </source>
</evidence>
<dbReference type="Gene3D" id="1.20.1280.50">
    <property type="match status" value="1"/>
</dbReference>
<dbReference type="Gene3D" id="3.20.90.10">
    <property type="entry name" value="Tubby Protein, Chain A"/>
    <property type="match status" value="1"/>
</dbReference>
<dbReference type="Proteomes" id="UP001374535">
    <property type="component" value="Chromosome 10"/>
</dbReference>
<sequence>MSFRSIVRDVRDSFGSLSRRSFDVRLTGHHRGKSQGSVQDLHDQPLVIQNSRWASLPPELLFDIIRRLEESENTWPSRKHVVACAAVCQSWRNMCKEIVKSPELCGKLTFPVSLKQPGPRDGIIQCFIKRDKSNLTYHLFLCLSPDLCMSVWFEICMRWNLQYCNLILEASTAIILGMGFIALLVENGKFLLSAKRTRRTTYTEYVISMDADNISRSSNTYIGKLRSNFLGTKFIIYDTQPPYSSAHICPPGTGKTSRRFYSKKVSPKVPSGSYNIAQVTYELNVLGTRGPRKMHCVMHSIPASALDAGGTVPGQPELLPRSLEDSFRSISFSKSLDRSIEFSSSRFSDIGESILEDDDGKLRPLVLKNKPPRWHEQLQCWCLNFRGRVTVASVKNFQLIAATQPAAGAPTPSQPAPPEHDKIILQFGKVGKDMFTMDYRYPLSAFQAFAICLSSFDTKLACE</sequence>
<dbReference type="SUPFAM" id="SSF54518">
    <property type="entry name" value="Tubby C-terminal domain-like"/>
    <property type="match status" value="2"/>
</dbReference>
<dbReference type="InterPro" id="IPR025659">
    <property type="entry name" value="Tubby-like_C"/>
</dbReference>
<dbReference type="AlphaFoldDB" id="A0AAQ3MQM2"/>
<evidence type="ECO:0000259" key="5">
    <source>
        <dbReference type="Pfam" id="PF12937"/>
    </source>
</evidence>
<dbReference type="Pfam" id="PF01167">
    <property type="entry name" value="Tub"/>
    <property type="match status" value="2"/>
</dbReference>
<comment type="similarity">
    <text evidence="1 2">Belongs to the TUB family.</text>
</comment>
<keyword evidence="3" id="KW-0812">Transmembrane</keyword>
<reference evidence="6 7" key="1">
    <citation type="journal article" date="2023" name="Life. Sci Alliance">
        <title>Evolutionary insights into 3D genome organization and epigenetic landscape of Vigna mungo.</title>
        <authorList>
            <person name="Junaid A."/>
            <person name="Singh B."/>
            <person name="Bhatia S."/>
        </authorList>
    </citation>
    <scope>NUCLEOTIDE SEQUENCE [LARGE SCALE GENOMIC DNA]</scope>
    <source>
        <strain evidence="6">Urdbean</strain>
    </source>
</reference>
<keyword evidence="3" id="KW-0472">Membrane</keyword>
<keyword evidence="7" id="KW-1185">Reference proteome</keyword>
<evidence type="ECO:0000256" key="3">
    <source>
        <dbReference type="SAM" id="Phobius"/>
    </source>
</evidence>
<dbReference type="PRINTS" id="PR01573">
    <property type="entry name" value="SUPERTUBBY"/>
</dbReference>